<reference evidence="1" key="1">
    <citation type="journal article" date="2014" name="Int. J. Syst. Evol. Microbiol.">
        <title>Complete genome sequence of Corynebacterium casei LMG S-19264T (=DSM 44701T), isolated from a smear-ripened cheese.</title>
        <authorList>
            <consortium name="US DOE Joint Genome Institute (JGI-PGF)"/>
            <person name="Walter F."/>
            <person name="Albersmeier A."/>
            <person name="Kalinowski J."/>
            <person name="Ruckert C."/>
        </authorList>
    </citation>
    <scope>NUCLEOTIDE SEQUENCE</scope>
    <source>
        <strain evidence="1">CGMCC 1.15758</strain>
    </source>
</reference>
<sequence>MANQYADSFVVKVQKRFGKPAGELLVELSIKKMSYNEAAKYLGYKVTTIRKYCHRYNVVLNPSVDRIEVEAALCPMFYSKEINKFNILSRKWRHK</sequence>
<name>A0A8J2Z350_9GAMM</name>
<keyword evidence="2" id="KW-1185">Reference proteome</keyword>
<dbReference type="Proteomes" id="UP000636949">
    <property type="component" value="Unassembled WGS sequence"/>
</dbReference>
<protein>
    <submittedName>
        <fullName evidence="1">Uncharacterized protein</fullName>
    </submittedName>
</protein>
<evidence type="ECO:0000313" key="1">
    <source>
        <dbReference type="EMBL" id="GGF91829.1"/>
    </source>
</evidence>
<dbReference type="RefSeq" id="WP_117001694.1">
    <property type="nucleotide sequence ID" value="NZ_BMJS01000004.1"/>
</dbReference>
<accession>A0A8J2Z350</accession>
<dbReference type="AlphaFoldDB" id="A0A8J2Z350"/>
<dbReference type="EMBL" id="BMJS01000004">
    <property type="protein sequence ID" value="GGF91829.1"/>
    <property type="molecule type" value="Genomic_DNA"/>
</dbReference>
<evidence type="ECO:0000313" key="2">
    <source>
        <dbReference type="Proteomes" id="UP000636949"/>
    </source>
</evidence>
<organism evidence="1 2">
    <name type="scientific">Cysteiniphilum litorale</name>
    <dbReference type="NCBI Taxonomy" id="2056700"/>
    <lineage>
        <taxon>Bacteria</taxon>
        <taxon>Pseudomonadati</taxon>
        <taxon>Pseudomonadota</taxon>
        <taxon>Gammaproteobacteria</taxon>
        <taxon>Thiotrichales</taxon>
        <taxon>Fastidiosibacteraceae</taxon>
        <taxon>Cysteiniphilum</taxon>
    </lineage>
</organism>
<gene>
    <name evidence="1" type="ORF">GCM10010995_06290</name>
</gene>
<reference evidence="1" key="2">
    <citation type="submission" date="2020-09" db="EMBL/GenBank/DDBJ databases">
        <authorList>
            <person name="Sun Q."/>
            <person name="Zhou Y."/>
        </authorList>
    </citation>
    <scope>NUCLEOTIDE SEQUENCE</scope>
    <source>
        <strain evidence="1">CGMCC 1.15758</strain>
    </source>
</reference>
<comment type="caution">
    <text evidence="1">The sequence shown here is derived from an EMBL/GenBank/DDBJ whole genome shotgun (WGS) entry which is preliminary data.</text>
</comment>
<proteinExistence type="predicted"/>